<sequence length="171" mass="19161">MSQRTAWQLAGYLLLDAADRYRIDTVGLYLSRSGVLTSWPVDDFLALLGACRRDRTELRQVFAELLAGCRGQADALYFGTDDETERIRQLLERLAPVAGPGCCPVCTQALPDTSRRPRKFCTTWCRDSDKVLRRRGLVPGGPTALLPAPRKQRLELLDDAEIVSLPARFPR</sequence>
<reference evidence="1 2" key="1">
    <citation type="submission" date="2023-07" db="EMBL/GenBank/DDBJ databases">
        <title>Comparative genomics of wheat-associated soil bacteria to identify genetic determinants of phenazine resistance.</title>
        <authorList>
            <person name="Mouncey N."/>
        </authorList>
    </citation>
    <scope>NUCLEOTIDE SEQUENCE [LARGE SCALE GENOMIC DNA]</scope>
    <source>
        <strain evidence="1 2">W2I16</strain>
    </source>
</reference>
<organism evidence="1 2">
    <name type="scientific">Streptomyces turgidiscabies</name>
    <dbReference type="NCBI Taxonomy" id="85558"/>
    <lineage>
        <taxon>Bacteria</taxon>
        <taxon>Bacillati</taxon>
        <taxon>Actinomycetota</taxon>
        <taxon>Actinomycetes</taxon>
        <taxon>Kitasatosporales</taxon>
        <taxon>Streptomycetaceae</taxon>
        <taxon>Streptomyces</taxon>
    </lineage>
</organism>
<evidence type="ECO:0000313" key="2">
    <source>
        <dbReference type="Proteomes" id="UP001223072"/>
    </source>
</evidence>
<keyword evidence="2" id="KW-1185">Reference proteome</keyword>
<dbReference type="RefSeq" id="WP_307628726.1">
    <property type="nucleotide sequence ID" value="NZ_JAUSZS010000006.1"/>
</dbReference>
<evidence type="ECO:0000313" key="1">
    <source>
        <dbReference type="EMBL" id="MDQ0935114.1"/>
    </source>
</evidence>
<name>A0ABU0RT32_9ACTN</name>
<comment type="caution">
    <text evidence="1">The sequence shown here is derived from an EMBL/GenBank/DDBJ whole genome shotgun (WGS) entry which is preliminary data.</text>
</comment>
<accession>A0ABU0RT32</accession>
<gene>
    <name evidence="1" type="ORF">QFZ49_005085</name>
</gene>
<dbReference type="Proteomes" id="UP001223072">
    <property type="component" value="Unassembled WGS sequence"/>
</dbReference>
<dbReference type="EMBL" id="JAUSZS010000006">
    <property type="protein sequence ID" value="MDQ0935114.1"/>
    <property type="molecule type" value="Genomic_DNA"/>
</dbReference>
<proteinExistence type="predicted"/>
<protein>
    <submittedName>
        <fullName evidence="1">Uncharacterized protein</fullName>
    </submittedName>
</protein>